<evidence type="ECO:0000259" key="1">
    <source>
        <dbReference type="Pfam" id="PF13577"/>
    </source>
</evidence>
<reference evidence="2" key="1">
    <citation type="submission" date="2021-01" db="EMBL/GenBank/DDBJ databases">
        <title>Whole genome shotgun sequence of Virgisporangium aurantiacum NBRC 16421.</title>
        <authorList>
            <person name="Komaki H."/>
            <person name="Tamura T."/>
        </authorList>
    </citation>
    <scope>NUCLEOTIDE SEQUENCE</scope>
    <source>
        <strain evidence="2">NBRC 16421</strain>
    </source>
</reference>
<dbReference type="Pfam" id="PF13577">
    <property type="entry name" value="SnoaL_4"/>
    <property type="match status" value="1"/>
</dbReference>
<dbReference type="CDD" id="cd00531">
    <property type="entry name" value="NTF2_like"/>
    <property type="match status" value="1"/>
</dbReference>
<dbReference type="Gene3D" id="3.10.450.50">
    <property type="match status" value="1"/>
</dbReference>
<dbReference type="RefSeq" id="WP_203992812.1">
    <property type="nucleotide sequence ID" value="NZ_BOPG01000021.1"/>
</dbReference>
<name>A0A8J3Z3J3_9ACTN</name>
<dbReference type="InterPro" id="IPR037401">
    <property type="entry name" value="SnoaL-like"/>
</dbReference>
<evidence type="ECO:0000313" key="3">
    <source>
        <dbReference type="Proteomes" id="UP000612585"/>
    </source>
</evidence>
<dbReference type="SUPFAM" id="SSF54427">
    <property type="entry name" value="NTF2-like"/>
    <property type="match status" value="1"/>
</dbReference>
<keyword evidence="3" id="KW-1185">Reference proteome</keyword>
<dbReference type="EMBL" id="BOPG01000021">
    <property type="protein sequence ID" value="GIJ55668.1"/>
    <property type="molecule type" value="Genomic_DNA"/>
</dbReference>
<comment type="caution">
    <text evidence="2">The sequence shown here is derived from an EMBL/GenBank/DDBJ whole genome shotgun (WGS) entry which is preliminary data.</text>
</comment>
<feature type="domain" description="SnoaL-like" evidence="1">
    <location>
        <begin position="4"/>
        <end position="131"/>
    </location>
</feature>
<dbReference type="InterPro" id="IPR032710">
    <property type="entry name" value="NTF2-like_dom_sf"/>
</dbReference>
<organism evidence="2 3">
    <name type="scientific">Virgisporangium aurantiacum</name>
    <dbReference type="NCBI Taxonomy" id="175570"/>
    <lineage>
        <taxon>Bacteria</taxon>
        <taxon>Bacillati</taxon>
        <taxon>Actinomycetota</taxon>
        <taxon>Actinomycetes</taxon>
        <taxon>Micromonosporales</taxon>
        <taxon>Micromonosporaceae</taxon>
        <taxon>Virgisporangium</taxon>
    </lineage>
</organism>
<accession>A0A8J3Z3J3</accession>
<sequence length="172" mass="19307">MTLQDLLDKQEITENLARYMRAVDRGDLDTLRACYLPGAVEEHGGVYSGPASSYVDSIARTLTHPKSLTTHVLSNVLIELDGSDRAHVECYVTAFARVRTAPGTTGDTLTVARMIDVFERVDGRWGVRHRRLLWEWNHDMDTNEGWIFGLLAPDTSVLTRGAKFPSDPVYTR</sequence>
<protein>
    <recommendedName>
        <fullName evidence="1">SnoaL-like domain-containing protein</fullName>
    </recommendedName>
</protein>
<dbReference type="Proteomes" id="UP000612585">
    <property type="component" value="Unassembled WGS sequence"/>
</dbReference>
<proteinExistence type="predicted"/>
<evidence type="ECO:0000313" key="2">
    <source>
        <dbReference type="EMBL" id="GIJ55668.1"/>
    </source>
</evidence>
<dbReference type="AlphaFoldDB" id="A0A8J3Z3J3"/>
<gene>
    <name evidence="2" type="ORF">Vau01_031840</name>
</gene>